<accession>A0A9R1UX56</accession>
<organism evidence="1 2">
    <name type="scientific">Lactuca sativa</name>
    <name type="common">Garden lettuce</name>
    <dbReference type="NCBI Taxonomy" id="4236"/>
    <lineage>
        <taxon>Eukaryota</taxon>
        <taxon>Viridiplantae</taxon>
        <taxon>Streptophyta</taxon>
        <taxon>Embryophyta</taxon>
        <taxon>Tracheophyta</taxon>
        <taxon>Spermatophyta</taxon>
        <taxon>Magnoliopsida</taxon>
        <taxon>eudicotyledons</taxon>
        <taxon>Gunneridae</taxon>
        <taxon>Pentapetalae</taxon>
        <taxon>asterids</taxon>
        <taxon>campanulids</taxon>
        <taxon>Asterales</taxon>
        <taxon>Asteraceae</taxon>
        <taxon>Cichorioideae</taxon>
        <taxon>Cichorieae</taxon>
        <taxon>Lactucinae</taxon>
        <taxon>Lactuca</taxon>
    </lineage>
</organism>
<gene>
    <name evidence="1" type="ORF">LSAT_V11C700347290</name>
</gene>
<evidence type="ECO:0000313" key="2">
    <source>
        <dbReference type="Proteomes" id="UP000235145"/>
    </source>
</evidence>
<evidence type="ECO:0000313" key="1">
    <source>
        <dbReference type="EMBL" id="KAJ0195148.1"/>
    </source>
</evidence>
<protein>
    <recommendedName>
        <fullName evidence="3">SWIM-type domain-containing protein</fullName>
    </recommendedName>
</protein>
<comment type="caution">
    <text evidence="1">The sequence shown here is derived from an EMBL/GenBank/DDBJ whole genome shotgun (WGS) entry which is preliminary data.</text>
</comment>
<proteinExistence type="predicted"/>
<dbReference type="Proteomes" id="UP000235145">
    <property type="component" value="Unassembled WGS sequence"/>
</dbReference>
<name>A0A9R1UX56_LACSA</name>
<dbReference type="AlphaFoldDB" id="A0A9R1UX56"/>
<evidence type="ECO:0008006" key="3">
    <source>
        <dbReference type="Google" id="ProtNLM"/>
    </source>
</evidence>
<sequence length="126" mass="14623">MLTETTHDHIQRIFVKRGFMGGGCKSPFDSKQQRSRLRFRPTFSTTCVMNLNCHTCSHGKWRSLGIACGHVIATSRYSNITKLADMVQIYYHADVFRTTYQTKMCTLFPLQLNGKYLTRSYSFYCL</sequence>
<dbReference type="EMBL" id="NBSK02000007">
    <property type="protein sequence ID" value="KAJ0195148.1"/>
    <property type="molecule type" value="Genomic_DNA"/>
</dbReference>
<reference evidence="1 2" key="1">
    <citation type="journal article" date="2017" name="Nat. Commun.">
        <title>Genome assembly with in vitro proximity ligation data and whole-genome triplication in lettuce.</title>
        <authorList>
            <person name="Reyes-Chin-Wo S."/>
            <person name="Wang Z."/>
            <person name="Yang X."/>
            <person name="Kozik A."/>
            <person name="Arikit S."/>
            <person name="Song C."/>
            <person name="Xia L."/>
            <person name="Froenicke L."/>
            <person name="Lavelle D.O."/>
            <person name="Truco M.J."/>
            <person name="Xia R."/>
            <person name="Zhu S."/>
            <person name="Xu C."/>
            <person name="Xu H."/>
            <person name="Xu X."/>
            <person name="Cox K."/>
            <person name="Korf I."/>
            <person name="Meyers B.C."/>
            <person name="Michelmore R.W."/>
        </authorList>
    </citation>
    <scope>NUCLEOTIDE SEQUENCE [LARGE SCALE GENOMIC DNA]</scope>
    <source>
        <strain evidence="2">cv. Salinas</strain>
        <tissue evidence="1">Seedlings</tissue>
    </source>
</reference>
<keyword evidence="2" id="KW-1185">Reference proteome</keyword>